<feature type="region of interest" description="Disordered" evidence="1">
    <location>
        <begin position="50"/>
        <end position="72"/>
    </location>
</feature>
<accession>A0A291PK72</accession>
<feature type="domain" description="Lipoyl-binding" evidence="2">
    <location>
        <begin position="81"/>
        <end position="153"/>
    </location>
</feature>
<evidence type="ECO:0000313" key="4">
    <source>
        <dbReference type="Proteomes" id="UP000220394"/>
    </source>
</evidence>
<evidence type="ECO:0000313" key="3">
    <source>
        <dbReference type="EMBL" id="ATJ91805.1"/>
    </source>
</evidence>
<dbReference type="Pfam" id="PF00364">
    <property type="entry name" value="Biotin_lipoyl"/>
    <property type="match status" value="1"/>
</dbReference>
<dbReference type="SUPFAM" id="SSF51230">
    <property type="entry name" value="Single hybrid motif"/>
    <property type="match status" value="1"/>
</dbReference>
<reference evidence="3 4" key="1">
    <citation type="submission" date="2017-08" db="EMBL/GenBank/DDBJ databases">
        <title>Complete Genome Sequence of Acetobacter tropicalis Oregon-R-modENCODE STRAIN BDGP1, an acetic acid bacterium isolated from Drosophila melanogaster gut.</title>
        <authorList>
            <person name="Wan K.H."/>
            <person name="Yu C."/>
            <person name="Park S."/>
            <person name="Hammonds A.S."/>
            <person name="Booth B.W."/>
            <person name="Celniker S.E."/>
        </authorList>
    </citation>
    <scope>NUCLEOTIDE SEQUENCE [LARGE SCALE GENOMIC DNA]</scope>
    <source>
        <strain evidence="3 4">BDGP1</strain>
    </source>
</reference>
<gene>
    <name evidence="3" type="ORF">CIW82_15060</name>
</gene>
<dbReference type="Proteomes" id="UP000220394">
    <property type="component" value="Chromosome"/>
</dbReference>
<sequence length="156" mass="16515">MNTPLSIPAFDSLPNSEEVIQISQWLSEAGLSSLELSNVQGVRLRITVEESAPPTPDATSHTVPTHGQPEAAVSTSTDISVTAPYFGNLLRKNPLTKEEFAPSGSSVCAGEVVSMLQIGELTVPITAPQNGTVVQFMAEEGDLISYGQTILTLHPL</sequence>
<organism evidence="3 4">
    <name type="scientific">Acetobacter tropicalis</name>
    <dbReference type="NCBI Taxonomy" id="104102"/>
    <lineage>
        <taxon>Bacteria</taxon>
        <taxon>Pseudomonadati</taxon>
        <taxon>Pseudomonadota</taxon>
        <taxon>Alphaproteobacteria</taxon>
        <taxon>Acetobacterales</taxon>
        <taxon>Acetobacteraceae</taxon>
        <taxon>Acetobacter</taxon>
    </lineage>
</organism>
<dbReference type="Gene3D" id="2.40.50.100">
    <property type="match status" value="1"/>
</dbReference>
<dbReference type="KEGG" id="ato:CIW82_15060"/>
<name>A0A291PK72_9PROT</name>
<evidence type="ECO:0000256" key="1">
    <source>
        <dbReference type="SAM" id="MobiDB-lite"/>
    </source>
</evidence>
<dbReference type="EMBL" id="CP022699">
    <property type="protein sequence ID" value="ATJ91805.1"/>
    <property type="molecule type" value="Genomic_DNA"/>
</dbReference>
<proteinExistence type="predicted"/>
<protein>
    <recommendedName>
        <fullName evidence="2">Lipoyl-binding domain-containing protein</fullName>
    </recommendedName>
</protein>
<evidence type="ECO:0000259" key="2">
    <source>
        <dbReference type="Pfam" id="PF00364"/>
    </source>
</evidence>
<dbReference type="InterPro" id="IPR000089">
    <property type="entry name" value="Biotin_lipoyl"/>
</dbReference>
<dbReference type="AlphaFoldDB" id="A0A291PK72"/>
<dbReference type="InterPro" id="IPR011053">
    <property type="entry name" value="Single_hybrid_motif"/>
</dbReference>
<dbReference type="RefSeq" id="WP_086897111.1">
    <property type="nucleotide sequence ID" value="NZ_CP022699.1"/>
</dbReference>